<dbReference type="EMBL" id="FOJN01000007">
    <property type="protein sequence ID" value="SFA52157.1"/>
    <property type="molecule type" value="Genomic_DNA"/>
</dbReference>
<evidence type="ECO:0000256" key="1">
    <source>
        <dbReference type="SAM" id="MobiDB-lite"/>
    </source>
</evidence>
<proteinExistence type="predicted"/>
<evidence type="ECO:0000313" key="3">
    <source>
        <dbReference type="Proteomes" id="UP000182054"/>
    </source>
</evidence>
<feature type="compositionally biased region" description="Basic and acidic residues" evidence="1">
    <location>
        <begin position="1"/>
        <end position="29"/>
    </location>
</feature>
<reference evidence="2 3" key="1">
    <citation type="submission" date="2016-10" db="EMBL/GenBank/DDBJ databases">
        <authorList>
            <person name="de Groot N.N."/>
        </authorList>
    </citation>
    <scope>NUCLEOTIDE SEQUENCE [LARGE SCALE GENOMIC DNA]</scope>
    <source>
        <strain evidence="2 3">DSM 44908</strain>
    </source>
</reference>
<feature type="compositionally biased region" description="Low complexity" evidence="1">
    <location>
        <begin position="73"/>
        <end position="85"/>
    </location>
</feature>
<sequence>MRRRADGREQNRGASRRDARDRVMLRDPEPVIAGGLGPAGALDGVRDRGGGRTVHPRTGSVEEGKKHVGCNQLTPTTVPTRPPRTRLGTVTKMTVAAADIDSAGTLETDSEEVFAR</sequence>
<dbReference type="Proteomes" id="UP000182054">
    <property type="component" value="Unassembled WGS sequence"/>
</dbReference>
<gene>
    <name evidence="2" type="ORF">SAMN05444374_107100</name>
</gene>
<accession>A0A1I0TKE6</accession>
<feature type="region of interest" description="Disordered" evidence="1">
    <location>
        <begin position="1"/>
        <end position="85"/>
    </location>
</feature>
<evidence type="ECO:0000313" key="2">
    <source>
        <dbReference type="EMBL" id="SFA52157.1"/>
    </source>
</evidence>
<name>A0A1I0TKE6_9NOCA</name>
<protein>
    <submittedName>
        <fullName evidence="2">Uncharacterized protein</fullName>
    </submittedName>
</protein>
<dbReference type="AlphaFoldDB" id="A0A1I0TKE6"/>
<organism evidence="2 3">
    <name type="scientific">Rhodococcoides kroppenstedtii</name>
    <dbReference type="NCBI Taxonomy" id="293050"/>
    <lineage>
        <taxon>Bacteria</taxon>
        <taxon>Bacillati</taxon>
        <taxon>Actinomycetota</taxon>
        <taxon>Actinomycetes</taxon>
        <taxon>Mycobacteriales</taxon>
        <taxon>Nocardiaceae</taxon>
        <taxon>Rhodococcoides</taxon>
    </lineage>
</organism>